<dbReference type="InterPro" id="IPR052240">
    <property type="entry name" value="SAP_domain_ribonucleoprotein"/>
</dbReference>
<feature type="compositionally biased region" description="Basic and acidic residues" evidence="3">
    <location>
        <begin position="24"/>
        <end position="39"/>
    </location>
</feature>
<evidence type="ECO:0000256" key="3">
    <source>
        <dbReference type="SAM" id="MobiDB-lite"/>
    </source>
</evidence>
<proteinExistence type="inferred from homology"/>
<sequence>MADYAKKKNDELATLCKERGLAHTGKKADLVKRLEDHDASATSATTTTAPAMDDEIDWDDEPATEAAKAATSQPAADALEAGGVGVEVPNPQAVPNQIVAEDPAQTDDLTVAAAPTSETPAVEAKEPEKDYSTGLAERTIDEEIEKRKARARRFGMPEDTDDIKALERAKRFGTADLPGMMNKALPTAHDRKRGRLEGEADGGIRKRSRGPLRGRGRPGRGGGRERTPQSTNSGSGGYASWMSQADKDAADRRKAKFATS</sequence>
<dbReference type="GeneID" id="89932337"/>
<feature type="region of interest" description="Disordered" evidence="3">
    <location>
        <begin position="171"/>
        <end position="260"/>
    </location>
</feature>
<evidence type="ECO:0000256" key="2">
    <source>
        <dbReference type="ARBA" id="ARBA00046328"/>
    </source>
</evidence>
<dbReference type="EMBL" id="JAVRRT010000030">
    <property type="protein sequence ID" value="KAK5162961.1"/>
    <property type="molecule type" value="Genomic_DNA"/>
</dbReference>
<feature type="compositionally biased region" description="Basic and acidic residues" evidence="3">
    <location>
        <begin position="195"/>
        <end position="204"/>
    </location>
</feature>
<dbReference type="SUPFAM" id="SSF68906">
    <property type="entry name" value="SAP domain"/>
    <property type="match status" value="1"/>
</dbReference>
<feature type="region of interest" description="Disordered" evidence="3">
    <location>
        <begin position="116"/>
        <end position="143"/>
    </location>
</feature>
<protein>
    <recommendedName>
        <fullName evidence="4">SAP domain-containing protein</fullName>
    </recommendedName>
</protein>
<evidence type="ECO:0000313" key="5">
    <source>
        <dbReference type="EMBL" id="KAK5162961.1"/>
    </source>
</evidence>
<organism evidence="5 6">
    <name type="scientific">Saxophila tyrrhenica</name>
    <dbReference type="NCBI Taxonomy" id="1690608"/>
    <lineage>
        <taxon>Eukaryota</taxon>
        <taxon>Fungi</taxon>
        <taxon>Dikarya</taxon>
        <taxon>Ascomycota</taxon>
        <taxon>Pezizomycotina</taxon>
        <taxon>Dothideomycetes</taxon>
        <taxon>Dothideomycetidae</taxon>
        <taxon>Mycosphaerellales</taxon>
        <taxon>Extremaceae</taxon>
        <taxon>Saxophila</taxon>
    </lineage>
</organism>
<dbReference type="PANTHER" id="PTHR46551">
    <property type="entry name" value="SAP DOMAIN-CONTAINING RIBONUCLEOPROTEIN"/>
    <property type="match status" value="1"/>
</dbReference>
<accession>A0AAV9NU44</accession>
<dbReference type="SMART" id="SM00513">
    <property type="entry name" value="SAP"/>
    <property type="match status" value="1"/>
</dbReference>
<dbReference type="InterPro" id="IPR003034">
    <property type="entry name" value="SAP_dom"/>
</dbReference>
<dbReference type="Proteomes" id="UP001337655">
    <property type="component" value="Unassembled WGS sequence"/>
</dbReference>
<dbReference type="AlphaFoldDB" id="A0AAV9NU44"/>
<reference evidence="5 6" key="1">
    <citation type="submission" date="2023-08" db="EMBL/GenBank/DDBJ databases">
        <title>Black Yeasts Isolated from many extreme environments.</title>
        <authorList>
            <person name="Coleine C."/>
            <person name="Stajich J.E."/>
            <person name="Selbmann L."/>
        </authorList>
    </citation>
    <scope>NUCLEOTIDE SEQUENCE [LARGE SCALE GENOMIC DNA]</scope>
    <source>
        <strain evidence="5 6">CCFEE 5935</strain>
    </source>
</reference>
<keyword evidence="1" id="KW-0597">Phosphoprotein</keyword>
<dbReference type="InterPro" id="IPR040746">
    <property type="entry name" value="THO1_MOS11_C"/>
</dbReference>
<dbReference type="PROSITE" id="PS50800">
    <property type="entry name" value="SAP"/>
    <property type="match status" value="1"/>
</dbReference>
<dbReference type="Pfam" id="PF18592">
    <property type="entry name" value="Tho1_MOS11_C"/>
    <property type="match status" value="1"/>
</dbReference>
<dbReference type="GO" id="GO:0005634">
    <property type="term" value="C:nucleus"/>
    <property type="evidence" value="ECO:0007669"/>
    <property type="project" value="TreeGrafter"/>
</dbReference>
<keyword evidence="6" id="KW-1185">Reference proteome</keyword>
<feature type="compositionally biased region" description="Low complexity" evidence="3">
    <location>
        <begin position="40"/>
        <end position="51"/>
    </location>
</feature>
<evidence type="ECO:0000259" key="4">
    <source>
        <dbReference type="PROSITE" id="PS50800"/>
    </source>
</evidence>
<dbReference type="InterPro" id="IPR036361">
    <property type="entry name" value="SAP_dom_sf"/>
</dbReference>
<feature type="compositionally biased region" description="Acidic residues" evidence="3">
    <location>
        <begin position="52"/>
        <end position="63"/>
    </location>
</feature>
<evidence type="ECO:0000313" key="6">
    <source>
        <dbReference type="Proteomes" id="UP001337655"/>
    </source>
</evidence>
<dbReference type="GO" id="GO:0016973">
    <property type="term" value="P:poly(A)+ mRNA export from nucleus"/>
    <property type="evidence" value="ECO:0007669"/>
    <property type="project" value="TreeGrafter"/>
</dbReference>
<gene>
    <name evidence="5" type="ORF">LTR77_011015</name>
</gene>
<comment type="caution">
    <text evidence="5">The sequence shown here is derived from an EMBL/GenBank/DDBJ whole genome shotgun (WGS) entry which is preliminary data.</text>
</comment>
<dbReference type="Pfam" id="PF02037">
    <property type="entry name" value="SAP"/>
    <property type="match status" value="1"/>
</dbReference>
<dbReference type="RefSeq" id="XP_064653551.1">
    <property type="nucleotide sequence ID" value="XM_064808229.1"/>
</dbReference>
<dbReference type="PANTHER" id="PTHR46551:SF1">
    <property type="entry name" value="SAP DOMAIN-CONTAINING RIBONUCLEOPROTEIN"/>
    <property type="match status" value="1"/>
</dbReference>
<dbReference type="Gene3D" id="1.10.720.30">
    <property type="entry name" value="SAP domain"/>
    <property type="match status" value="1"/>
</dbReference>
<feature type="compositionally biased region" description="Basic residues" evidence="3">
    <location>
        <begin position="205"/>
        <end position="218"/>
    </location>
</feature>
<feature type="domain" description="SAP" evidence="4">
    <location>
        <begin position="4"/>
        <end position="38"/>
    </location>
</feature>
<evidence type="ECO:0000256" key="1">
    <source>
        <dbReference type="ARBA" id="ARBA00022553"/>
    </source>
</evidence>
<name>A0AAV9NU44_9PEZI</name>
<comment type="similarity">
    <text evidence="2">Belongs to the SAP domain-containing ribonucleoprotein family.</text>
</comment>
<feature type="region of interest" description="Disordered" evidence="3">
    <location>
        <begin position="24"/>
        <end position="90"/>
    </location>
</feature>